<dbReference type="InterPro" id="IPR025375">
    <property type="entry name" value="DUF4365"/>
</dbReference>
<protein>
    <recommendedName>
        <fullName evidence="1">DUF4365 domain-containing protein</fullName>
    </recommendedName>
</protein>
<name>A0A2W4QBK5_9GAMM</name>
<comment type="caution">
    <text evidence="2">The sequence shown here is derived from an EMBL/GenBank/DDBJ whole genome shotgun (WGS) entry which is preliminary data.</text>
</comment>
<proteinExistence type="predicted"/>
<accession>A0A2W4QBK5</accession>
<sequence length="136" mass="15707">MKQGYPTYSKAARTGNDGIDLVSRVVHEELGWLFKRNHQEHDFGIDAQVDLILDDGSVTGQIIAMQIKYGKSFFQEKNQWGYVYRGEQKHFNYLANYPTPVLIVICNPSSHVCYWVEFDPTETSRAGKNWNITIPY</sequence>
<dbReference type="AlphaFoldDB" id="A0A2W4QBK5"/>
<evidence type="ECO:0000313" key="3">
    <source>
        <dbReference type="Proteomes" id="UP000249396"/>
    </source>
</evidence>
<evidence type="ECO:0000313" key="2">
    <source>
        <dbReference type="EMBL" id="PZN69612.1"/>
    </source>
</evidence>
<dbReference type="EMBL" id="QJPH01000573">
    <property type="protein sequence ID" value="PZN69612.1"/>
    <property type="molecule type" value="Genomic_DNA"/>
</dbReference>
<feature type="domain" description="DUF4365" evidence="1">
    <location>
        <begin position="17"/>
        <end position="135"/>
    </location>
</feature>
<dbReference type="Proteomes" id="UP000249396">
    <property type="component" value="Unassembled WGS sequence"/>
</dbReference>
<organism evidence="2 3">
    <name type="scientific">Candidatus Methylumidiphilus alinenensis</name>
    <dbReference type="NCBI Taxonomy" id="2202197"/>
    <lineage>
        <taxon>Bacteria</taxon>
        <taxon>Pseudomonadati</taxon>
        <taxon>Pseudomonadota</taxon>
        <taxon>Gammaproteobacteria</taxon>
        <taxon>Methylococcales</taxon>
        <taxon>Candidatus Methylumidiphilus</taxon>
    </lineage>
</organism>
<evidence type="ECO:0000259" key="1">
    <source>
        <dbReference type="Pfam" id="PF14280"/>
    </source>
</evidence>
<gene>
    <name evidence="2" type="ORF">DM484_29370</name>
</gene>
<reference evidence="2 3" key="1">
    <citation type="journal article" date="2018" name="Aquat. Microb. Ecol.">
        <title>Gammaproteobacterial methanotrophs dominate.</title>
        <authorList>
            <person name="Rissanen A.J."/>
            <person name="Saarenheimo J."/>
            <person name="Tiirola M."/>
            <person name="Peura S."/>
            <person name="Aalto S.L."/>
            <person name="Karvinen A."/>
            <person name="Nykanen H."/>
        </authorList>
    </citation>
    <scope>NUCLEOTIDE SEQUENCE [LARGE SCALE GENOMIC DNA]</scope>
    <source>
        <strain evidence="2">AMbin10</strain>
    </source>
</reference>
<dbReference type="Pfam" id="PF14280">
    <property type="entry name" value="DUF4365"/>
    <property type="match status" value="1"/>
</dbReference>